<feature type="compositionally biased region" description="Low complexity" evidence="1">
    <location>
        <begin position="168"/>
        <end position="180"/>
    </location>
</feature>
<reference evidence="2" key="1">
    <citation type="submission" date="2020-01" db="EMBL/GenBank/DDBJ databases">
        <authorList>
            <consortium name="DOE Joint Genome Institute"/>
            <person name="Haridas S."/>
            <person name="Albert R."/>
            <person name="Binder M."/>
            <person name="Bloem J."/>
            <person name="Labutti K."/>
            <person name="Salamov A."/>
            <person name="Andreopoulos B."/>
            <person name="Baker S.E."/>
            <person name="Barry K."/>
            <person name="Bills G."/>
            <person name="Bluhm B.H."/>
            <person name="Cannon C."/>
            <person name="Castanera R."/>
            <person name="Culley D.E."/>
            <person name="Daum C."/>
            <person name="Ezra D."/>
            <person name="Gonzalez J.B."/>
            <person name="Henrissat B."/>
            <person name="Kuo A."/>
            <person name="Liang C."/>
            <person name="Lipzen A."/>
            <person name="Lutzoni F."/>
            <person name="Magnuson J."/>
            <person name="Mondo S."/>
            <person name="Nolan M."/>
            <person name="Ohm R."/>
            <person name="Pangilinan J."/>
            <person name="Park H.-J."/>
            <person name="Ramirez L."/>
            <person name="Alfaro M."/>
            <person name="Sun H."/>
            <person name="Tritt A."/>
            <person name="Yoshinaga Y."/>
            <person name="Zwiers L.-H."/>
            <person name="Turgeon B.G."/>
            <person name="Goodwin S.B."/>
            <person name="Spatafora J.W."/>
            <person name="Crous P.W."/>
            <person name="Grigoriev I.V."/>
        </authorList>
    </citation>
    <scope>NUCLEOTIDE SEQUENCE</scope>
    <source>
        <strain evidence="2">P77</strain>
    </source>
</reference>
<feature type="compositionally biased region" description="Acidic residues" evidence="1">
    <location>
        <begin position="75"/>
        <end position="93"/>
    </location>
</feature>
<evidence type="ECO:0000313" key="2">
    <source>
        <dbReference type="EMBL" id="KAF1834622.1"/>
    </source>
</evidence>
<gene>
    <name evidence="2" type="ORF">BDW02DRAFT_630264</name>
</gene>
<proteinExistence type="predicted"/>
<dbReference type="EMBL" id="ML975299">
    <property type="protein sequence ID" value="KAF1834622.1"/>
    <property type="molecule type" value="Genomic_DNA"/>
</dbReference>
<organism evidence="2 3">
    <name type="scientific">Decorospora gaudefroyi</name>
    <dbReference type="NCBI Taxonomy" id="184978"/>
    <lineage>
        <taxon>Eukaryota</taxon>
        <taxon>Fungi</taxon>
        <taxon>Dikarya</taxon>
        <taxon>Ascomycota</taxon>
        <taxon>Pezizomycotina</taxon>
        <taxon>Dothideomycetes</taxon>
        <taxon>Pleosporomycetidae</taxon>
        <taxon>Pleosporales</taxon>
        <taxon>Pleosporineae</taxon>
        <taxon>Pleosporaceae</taxon>
        <taxon>Decorospora</taxon>
    </lineage>
</organism>
<feature type="compositionally biased region" description="Acidic residues" evidence="1">
    <location>
        <begin position="127"/>
        <end position="167"/>
    </location>
</feature>
<accession>A0A6A5KGS3</accession>
<dbReference type="AlphaFoldDB" id="A0A6A5KGS3"/>
<evidence type="ECO:0000256" key="1">
    <source>
        <dbReference type="SAM" id="MobiDB-lite"/>
    </source>
</evidence>
<feature type="compositionally biased region" description="Acidic residues" evidence="1">
    <location>
        <begin position="44"/>
        <end position="58"/>
    </location>
</feature>
<feature type="compositionally biased region" description="Polar residues" evidence="1">
    <location>
        <begin position="27"/>
        <end position="36"/>
    </location>
</feature>
<feature type="region of interest" description="Disordered" evidence="1">
    <location>
        <begin position="1"/>
        <end position="180"/>
    </location>
</feature>
<protein>
    <submittedName>
        <fullName evidence="2">Uncharacterized protein</fullName>
    </submittedName>
</protein>
<dbReference type="Proteomes" id="UP000800040">
    <property type="component" value="Unassembled WGS sequence"/>
</dbReference>
<sequence>METTLRRSQRTPQPRIPFGAQHPYRVQKSTPKSTRCSARLAALNEEEEEEEEVEEEERLDFSFIDDATSLSSGESESESESDEDSDGGGDFSDDSTYAERVDREESYDSRLEEGNEEYERDGFVVGDGEESEISILSEGEEEEEGEIDSEVEDEDEQTDNDTQEDDNTTTPSQTSTSSSSLFISAYPTRTPDFSLLPLSTAAPEDIAEDVTDLMALLSRRCNRDRAPLLLRLREDVLMDGEVVDALGRARRLGFVRGVVEFGDGSVGVGIGAR</sequence>
<evidence type="ECO:0000313" key="3">
    <source>
        <dbReference type="Proteomes" id="UP000800040"/>
    </source>
</evidence>
<feature type="compositionally biased region" description="Basic and acidic residues" evidence="1">
    <location>
        <begin position="97"/>
        <end position="113"/>
    </location>
</feature>
<name>A0A6A5KGS3_9PLEO</name>
<dbReference type="OrthoDB" id="3693676at2759"/>
<keyword evidence="3" id="KW-1185">Reference proteome</keyword>